<dbReference type="PROSITE" id="PS50928">
    <property type="entry name" value="ABC_TM1"/>
    <property type="match status" value="1"/>
</dbReference>
<evidence type="ECO:0000256" key="4">
    <source>
        <dbReference type="ARBA" id="ARBA00022519"/>
    </source>
</evidence>
<reference evidence="10 11" key="1">
    <citation type="submission" date="2019-03" db="EMBL/GenBank/DDBJ databases">
        <title>This is whole genome sequence of Paenibacillus sp MS74 strain.</title>
        <authorList>
            <person name="Trinh H.N."/>
        </authorList>
    </citation>
    <scope>NUCLEOTIDE SEQUENCE [LARGE SCALE GENOMIC DNA]</scope>
    <source>
        <strain evidence="10 11">MS74</strain>
    </source>
</reference>
<feature type="transmembrane region" description="Helical" evidence="8">
    <location>
        <begin position="226"/>
        <end position="248"/>
    </location>
</feature>
<keyword evidence="4" id="KW-0997">Cell inner membrane</keyword>
<feature type="domain" description="ABC transmembrane type-1" evidence="9">
    <location>
        <begin position="60"/>
        <end position="248"/>
    </location>
</feature>
<dbReference type="SUPFAM" id="SSF161098">
    <property type="entry name" value="MetI-like"/>
    <property type="match status" value="1"/>
</dbReference>
<keyword evidence="11" id="KW-1185">Reference proteome</keyword>
<keyword evidence="7 8" id="KW-0472">Membrane</keyword>
<dbReference type="EMBL" id="SMRT01000001">
    <property type="protein sequence ID" value="TDG00952.1"/>
    <property type="molecule type" value="Genomic_DNA"/>
</dbReference>
<dbReference type="InterPro" id="IPR000515">
    <property type="entry name" value="MetI-like"/>
</dbReference>
<dbReference type="PANTHER" id="PTHR43357">
    <property type="entry name" value="INNER MEMBRANE ABC TRANSPORTER PERMEASE PROTEIN YDCV"/>
    <property type="match status" value="1"/>
</dbReference>
<keyword evidence="2 8" id="KW-0813">Transport</keyword>
<feature type="transmembrane region" description="Helical" evidence="8">
    <location>
        <begin position="67"/>
        <end position="88"/>
    </location>
</feature>
<keyword evidence="6 8" id="KW-1133">Transmembrane helix</keyword>
<feature type="transmembrane region" description="Helical" evidence="8">
    <location>
        <begin position="131"/>
        <end position="151"/>
    </location>
</feature>
<dbReference type="GO" id="GO:0005886">
    <property type="term" value="C:plasma membrane"/>
    <property type="evidence" value="ECO:0007669"/>
    <property type="project" value="UniProtKB-SubCell"/>
</dbReference>
<dbReference type="InterPro" id="IPR035906">
    <property type="entry name" value="MetI-like_sf"/>
</dbReference>
<protein>
    <submittedName>
        <fullName evidence="10">ABC transporter permease</fullName>
    </submittedName>
</protein>
<keyword evidence="5 8" id="KW-0812">Transmembrane</keyword>
<dbReference type="OrthoDB" id="9782004at2"/>
<gene>
    <name evidence="10" type="ORF">E1757_01635</name>
</gene>
<name>A0A4R5KXY8_9BACL</name>
<evidence type="ECO:0000256" key="7">
    <source>
        <dbReference type="ARBA" id="ARBA00023136"/>
    </source>
</evidence>
<evidence type="ECO:0000256" key="8">
    <source>
        <dbReference type="RuleBase" id="RU363032"/>
    </source>
</evidence>
<dbReference type="Proteomes" id="UP000295636">
    <property type="component" value="Unassembled WGS sequence"/>
</dbReference>
<evidence type="ECO:0000256" key="2">
    <source>
        <dbReference type="ARBA" id="ARBA00022448"/>
    </source>
</evidence>
<evidence type="ECO:0000256" key="5">
    <source>
        <dbReference type="ARBA" id="ARBA00022692"/>
    </source>
</evidence>
<feature type="transmembrane region" description="Helical" evidence="8">
    <location>
        <begin position="184"/>
        <end position="206"/>
    </location>
</feature>
<dbReference type="PANTHER" id="PTHR43357:SF4">
    <property type="entry name" value="INNER MEMBRANE ABC TRANSPORTER PERMEASE PROTEIN YDCV"/>
    <property type="match status" value="1"/>
</dbReference>
<dbReference type="AlphaFoldDB" id="A0A4R5KXY8"/>
<sequence length="262" mass="28285">MAGKIRVLVTALVLIYILLPILVILPASFTSASFPSFPPQGFSVQWYTKLLDRPEYIEAFLNSAKFALLASLISVVLGTLAALALAKYELPGKSYIVSLLTAPLTVPQLVLGVALLIYFTPILLAGTSTGFLIAHIIICVPYVVRFVLTGLSGFDYTLERAASILGANPVTVFWKITLPLIRPAILSGALFSFLTSFDNVTVSLFMVSPNMRTLPLEIFSQMQDAYSPLIASVSGVVVFISLALILVLEKIHGVGHLFGKSH</sequence>
<proteinExistence type="inferred from homology"/>
<evidence type="ECO:0000256" key="3">
    <source>
        <dbReference type="ARBA" id="ARBA00022475"/>
    </source>
</evidence>
<evidence type="ECO:0000313" key="11">
    <source>
        <dbReference type="Proteomes" id="UP000295636"/>
    </source>
</evidence>
<evidence type="ECO:0000256" key="6">
    <source>
        <dbReference type="ARBA" id="ARBA00022989"/>
    </source>
</evidence>
<accession>A0A4R5KXY8</accession>
<comment type="similarity">
    <text evidence="8">Belongs to the binding-protein-dependent transport system permease family.</text>
</comment>
<dbReference type="Gene3D" id="1.10.3720.10">
    <property type="entry name" value="MetI-like"/>
    <property type="match status" value="1"/>
</dbReference>
<evidence type="ECO:0000313" key="10">
    <source>
        <dbReference type="EMBL" id="TDG00952.1"/>
    </source>
</evidence>
<comment type="subcellular location">
    <subcellularLocation>
        <location evidence="1">Cell inner membrane</location>
        <topology evidence="1">Multi-pass membrane protein</topology>
    </subcellularLocation>
    <subcellularLocation>
        <location evidence="8">Cell membrane</location>
        <topology evidence="8">Multi-pass membrane protein</topology>
    </subcellularLocation>
</comment>
<dbReference type="CDD" id="cd06261">
    <property type="entry name" value="TM_PBP2"/>
    <property type="match status" value="1"/>
</dbReference>
<dbReference type="Pfam" id="PF00528">
    <property type="entry name" value="BPD_transp_1"/>
    <property type="match status" value="1"/>
</dbReference>
<comment type="caution">
    <text evidence="10">The sequence shown here is derived from an EMBL/GenBank/DDBJ whole genome shotgun (WGS) entry which is preliminary data.</text>
</comment>
<dbReference type="GO" id="GO:0055085">
    <property type="term" value="P:transmembrane transport"/>
    <property type="evidence" value="ECO:0007669"/>
    <property type="project" value="InterPro"/>
</dbReference>
<organism evidence="10 11">
    <name type="scientific">Paenibacillus piri</name>
    <dbReference type="NCBI Taxonomy" id="2547395"/>
    <lineage>
        <taxon>Bacteria</taxon>
        <taxon>Bacillati</taxon>
        <taxon>Bacillota</taxon>
        <taxon>Bacilli</taxon>
        <taxon>Bacillales</taxon>
        <taxon>Paenibacillaceae</taxon>
        <taxon>Paenibacillus</taxon>
    </lineage>
</organism>
<evidence type="ECO:0000256" key="1">
    <source>
        <dbReference type="ARBA" id="ARBA00004429"/>
    </source>
</evidence>
<keyword evidence="3" id="KW-1003">Cell membrane</keyword>
<evidence type="ECO:0000259" key="9">
    <source>
        <dbReference type="PROSITE" id="PS50928"/>
    </source>
</evidence>
<feature type="transmembrane region" description="Helical" evidence="8">
    <location>
        <begin position="95"/>
        <end position="119"/>
    </location>
</feature>